<name>D4ZHC7_SHEVD</name>
<dbReference type="AlphaFoldDB" id="D4ZHC7"/>
<feature type="signal peptide" evidence="4">
    <location>
        <begin position="1"/>
        <end position="17"/>
    </location>
</feature>
<evidence type="ECO:0000256" key="3">
    <source>
        <dbReference type="PROSITE-ProRule" id="PRU00339"/>
    </source>
</evidence>
<dbReference type="Proteomes" id="UP000002350">
    <property type="component" value="Chromosome"/>
</dbReference>
<dbReference type="PANTHER" id="PTHR12558:SF13">
    <property type="entry name" value="CELL DIVISION CYCLE PROTEIN 27 HOMOLOG"/>
    <property type="match status" value="1"/>
</dbReference>
<dbReference type="KEGG" id="svo:SVI_1105"/>
<dbReference type="HOGENOM" id="CLU_1065056_0_0_6"/>
<keyword evidence="4" id="KW-0732">Signal</keyword>
<dbReference type="InterPro" id="IPR013105">
    <property type="entry name" value="TPR_2"/>
</dbReference>
<organism evidence="5 6">
    <name type="scientific">Shewanella violacea (strain JCM 10179 / CIP 106290 / LMG 19151 / DSS12)</name>
    <dbReference type="NCBI Taxonomy" id="637905"/>
    <lineage>
        <taxon>Bacteria</taxon>
        <taxon>Pseudomonadati</taxon>
        <taxon>Pseudomonadota</taxon>
        <taxon>Gammaproteobacteria</taxon>
        <taxon>Alteromonadales</taxon>
        <taxon>Shewanellaceae</taxon>
        <taxon>Shewanella</taxon>
    </lineage>
</organism>
<feature type="repeat" description="TPR" evidence="3">
    <location>
        <begin position="137"/>
        <end position="170"/>
    </location>
</feature>
<accession>D4ZHC7</accession>
<sequence>MKRLIFLFLLSQLMACGSSGSVSLSAEQLKVNDRLLAEVAMTNGRPGSAIEIYQALLGQAPQDVELLYLLGSAYNLSGEYEVALHQLNKASRINREAGYASRGEIQREIGRAQLASGDTPQALISLELASSLLPGDAVTHNSLGVCYALHQDYQEARGAFQAALNIDPSSLEYRNNLALAWILDDKPQLGIDVIYPTYLRGKSTAKVRQNLALAFAMKGDLEAAKAIARQDLTKAELERNLDFYGQWQGKGQ</sequence>
<dbReference type="InterPro" id="IPR019734">
    <property type="entry name" value="TPR_rpt"/>
</dbReference>
<keyword evidence="1" id="KW-0677">Repeat</keyword>
<keyword evidence="2 3" id="KW-0802">TPR repeat</keyword>
<dbReference type="RefSeq" id="WP_013050387.1">
    <property type="nucleotide sequence ID" value="NC_014012.1"/>
</dbReference>
<dbReference type="Gene3D" id="1.25.40.10">
    <property type="entry name" value="Tetratricopeptide repeat domain"/>
    <property type="match status" value="1"/>
</dbReference>
<evidence type="ECO:0000256" key="4">
    <source>
        <dbReference type="SAM" id="SignalP"/>
    </source>
</evidence>
<feature type="chain" id="PRO_5003068797" evidence="4">
    <location>
        <begin position="18"/>
        <end position="252"/>
    </location>
</feature>
<dbReference type="Pfam" id="PF13432">
    <property type="entry name" value="TPR_16"/>
    <property type="match status" value="1"/>
</dbReference>
<dbReference type="STRING" id="637905.SVI_1105"/>
<protein>
    <submittedName>
        <fullName evidence="5">TPR domain protein</fullName>
    </submittedName>
</protein>
<dbReference type="SMART" id="SM00028">
    <property type="entry name" value="TPR"/>
    <property type="match status" value="4"/>
</dbReference>
<evidence type="ECO:0000313" key="6">
    <source>
        <dbReference type="Proteomes" id="UP000002350"/>
    </source>
</evidence>
<dbReference type="Pfam" id="PF07719">
    <property type="entry name" value="TPR_2"/>
    <property type="match status" value="1"/>
</dbReference>
<dbReference type="InterPro" id="IPR011990">
    <property type="entry name" value="TPR-like_helical_dom_sf"/>
</dbReference>
<keyword evidence="6" id="KW-1185">Reference proteome</keyword>
<dbReference type="PANTHER" id="PTHR12558">
    <property type="entry name" value="CELL DIVISION CYCLE 16,23,27"/>
    <property type="match status" value="1"/>
</dbReference>
<dbReference type="EMBL" id="AP011177">
    <property type="protein sequence ID" value="BAJ01076.1"/>
    <property type="molecule type" value="Genomic_DNA"/>
</dbReference>
<evidence type="ECO:0000256" key="1">
    <source>
        <dbReference type="ARBA" id="ARBA00022737"/>
    </source>
</evidence>
<proteinExistence type="predicted"/>
<dbReference type="SUPFAM" id="SSF48452">
    <property type="entry name" value="TPR-like"/>
    <property type="match status" value="1"/>
</dbReference>
<dbReference type="eggNOG" id="COG5010">
    <property type="taxonomic scope" value="Bacteria"/>
</dbReference>
<reference evidence="6" key="1">
    <citation type="journal article" date="2010" name="Mol. Biosyst.">
        <title>Complete genome sequence and comparative analysis of Shewanella violacea, a psychrophilic and piezophilic bacterium from deep sea floor sediments.</title>
        <authorList>
            <person name="Aono E."/>
            <person name="Baba T."/>
            <person name="Ara T."/>
            <person name="Nishi T."/>
            <person name="Nakamichi T."/>
            <person name="Inamoto E."/>
            <person name="Toyonaga H."/>
            <person name="Hasegawa M."/>
            <person name="Takai Y."/>
            <person name="Okumura Y."/>
            <person name="Baba M."/>
            <person name="Tomita M."/>
            <person name="Kato C."/>
            <person name="Oshima T."/>
            <person name="Nakasone K."/>
            <person name="Mori H."/>
        </authorList>
    </citation>
    <scope>NUCLEOTIDE SEQUENCE [LARGE SCALE GENOMIC DNA]</scope>
    <source>
        <strain evidence="6">JCM 10179 / CIP 106290 / LMG 19151 / DSS12</strain>
    </source>
</reference>
<dbReference type="PROSITE" id="PS50005">
    <property type="entry name" value="TPR"/>
    <property type="match status" value="2"/>
</dbReference>
<evidence type="ECO:0000313" key="5">
    <source>
        <dbReference type="EMBL" id="BAJ01076.1"/>
    </source>
</evidence>
<evidence type="ECO:0000256" key="2">
    <source>
        <dbReference type="ARBA" id="ARBA00022803"/>
    </source>
</evidence>
<feature type="repeat" description="TPR" evidence="3">
    <location>
        <begin position="64"/>
        <end position="97"/>
    </location>
</feature>
<gene>
    <name evidence="5" type="ordered locus">SVI_1105</name>
</gene>